<dbReference type="GO" id="GO:0046933">
    <property type="term" value="F:proton-transporting ATP synthase activity, rotational mechanism"/>
    <property type="evidence" value="ECO:0007669"/>
    <property type="project" value="UniProtKB-UniRule"/>
</dbReference>
<keyword evidence="6 8" id="KW-0139">CF(1)</keyword>
<proteinExistence type="inferred from homology"/>
<evidence type="ECO:0000256" key="1">
    <source>
        <dbReference type="ARBA" id="ARBA00004184"/>
    </source>
</evidence>
<protein>
    <recommendedName>
        <fullName evidence="8">ATP synthase epsilon chain</fullName>
    </recommendedName>
    <alternativeName>
        <fullName evidence="8">ATP synthase F1 sector epsilon subunit</fullName>
    </alternativeName>
    <alternativeName>
        <fullName evidence="8">F-ATPase epsilon subunit</fullName>
    </alternativeName>
</protein>
<evidence type="ECO:0000256" key="6">
    <source>
        <dbReference type="ARBA" id="ARBA00023196"/>
    </source>
</evidence>
<sequence>MSKREIQLDVITPSGPIFSSPVEFLSIMGPEGSIGVLPGHVPVFMKIDVGFVEYQRSGERDFITTMGGILEFHHNHATILTESAEHAADIDEFRAKDSLKRAESSMMEKAGEKALSTADSLAALQRAATRLRVVELLKNRQTRRRI</sequence>
<evidence type="ECO:0000313" key="12">
    <source>
        <dbReference type="EMBL" id="PIW16221.1"/>
    </source>
</evidence>
<dbReference type="NCBIfam" id="TIGR01216">
    <property type="entry name" value="ATP_synt_epsi"/>
    <property type="match status" value="1"/>
</dbReference>
<feature type="domain" description="ATP synthase F1 complex delta/epsilon subunit N-terminal" evidence="11">
    <location>
        <begin position="6"/>
        <end position="84"/>
    </location>
</feature>
<dbReference type="GO" id="GO:0005886">
    <property type="term" value="C:plasma membrane"/>
    <property type="evidence" value="ECO:0007669"/>
    <property type="project" value="UniProtKB-SubCell"/>
</dbReference>
<evidence type="ECO:0000256" key="3">
    <source>
        <dbReference type="ARBA" id="ARBA00022448"/>
    </source>
</evidence>
<evidence type="ECO:0000256" key="2">
    <source>
        <dbReference type="ARBA" id="ARBA00005712"/>
    </source>
</evidence>
<dbReference type="Pfam" id="PF02823">
    <property type="entry name" value="ATP-synt_DE_N"/>
    <property type="match status" value="1"/>
</dbReference>
<dbReference type="CDD" id="cd12152">
    <property type="entry name" value="F1-ATPase_delta"/>
    <property type="match status" value="1"/>
</dbReference>
<dbReference type="HAMAP" id="MF_00530">
    <property type="entry name" value="ATP_synth_epsil_bac"/>
    <property type="match status" value="1"/>
</dbReference>
<keyword evidence="5 8" id="KW-0472">Membrane</keyword>
<evidence type="ECO:0000256" key="9">
    <source>
        <dbReference type="RuleBase" id="RU003656"/>
    </source>
</evidence>
<comment type="function">
    <text evidence="8">Produces ATP from ADP in the presence of a proton gradient across the membrane.</text>
</comment>
<dbReference type="GO" id="GO:0012505">
    <property type="term" value="C:endomembrane system"/>
    <property type="evidence" value="ECO:0007669"/>
    <property type="project" value="UniProtKB-SubCell"/>
</dbReference>
<dbReference type="GO" id="GO:0005524">
    <property type="term" value="F:ATP binding"/>
    <property type="evidence" value="ECO:0007669"/>
    <property type="project" value="UniProtKB-UniRule"/>
</dbReference>
<dbReference type="Proteomes" id="UP000231019">
    <property type="component" value="Unassembled WGS sequence"/>
</dbReference>
<comment type="similarity">
    <text evidence="2 8 9">Belongs to the ATPase epsilon chain family.</text>
</comment>
<comment type="caution">
    <text evidence="12">The sequence shown here is derived from an EMBL/GenBank/DDBJ whole genome shotgun (WGS) entry which is preliminary data.</text>
</comment>
<dbReference type="InterPro" id="IPR001469">
    <property type="entry name" value="ATP_synth_F1_dsu/esu"/>
</dbReference>
<dbReference type="Gene3D" id="2.60.15.10">
    <property type="entry name" value="F0F1 ATP synthase delta/epsilon subunit, N-terminal"/>
    <property type="match status" value="1"/>
</dbReference>
<comment type="subunit">
    <text evidence="8 9">F-type ATPases have 2 components, CF(1) - the catalytic core - and CF(0) - the membrane proton channel. CF(1) has five subunits: alpha(3), beta(3), gamma(1), delta(1), epsilon(1). CF(0) has three main subunits: a, b and c.</text>
</comment>
<keyword evidence="3 8" id="KW-0813">Transport</keyword>
<keyword evidence="4 8" id="KW-0406">Ion transport</keyword>
<dbReference type="InterPro" id="IPR020546">
    <property type="entry name" value="ATP_synth_F1_dsu/esu_N"/>
</dbReference>
<dbReference type="Pfam" id="PF00401">
    <property type="entry name" value="ATP-synt_DE"/>
    <property type="match status" value="1"/>
</dbReference>
<dbReference type="InterPro" id="IPR020547">
    <property type="entry name" value="ATP_synth_F1_esu_C"/>
</dbReference>
<evidence type="ECO:0000256" key="4">
    <source>
        <dbReference type="ARBA" id="ARBA00023065"/>
    </source>
</evidence>
<accession>A0A2M7G323</accession>
<evidence type="ECO:0000256" key="8">
    <source>
        <dbReference type="HAMAP-Rule" id="MF_00530"/>
    </source>
</evidence>
<evidence type="ECO:0000313" key="13">
    <source>
        <dbReference type="Proteomes" id="UP000231019"/>
    </source>
</evidence>
<comment type="subcellular location">
    <subcellularLocation>
        <location evidence="8">Cell membrane</location>
        <topology evidence="8">Peripheral membrane protein</topology>
    </subcellularLocation>
    <subcellularLocation>
        <location evidence="1">Endomembrane system</location>
        <topology evidence="1">Peripheral membrane protein</topology>
    </subcellularLocation>
</comment>
<dbReference type="SUPFAM" id="SSF51344">
    <property type="entry name" value="Epsilon subunit of F1F0-ATP synthase N-terminal domain"/>
    <property type="match status" value="1"/>
</dbReference>
<evidence type="ECO:0000256" key="5">
    <source>
        <dbReference type="ARBA" id="ARBA00023136"/>
    </source>
</evidence>
<dbReference type="PANTHER" id="PTHR13822">
    <property type="entry name" value="ATP SYNTHASE DELTA/EPSILON CHAIN"/>
    <property type="match status" value="1"/>
</dbReference>
<evidence type="ECO:0000259" key="10">
    <source>
        <dbReference type="Pfam" id="PF00401"/>
    </source>
</evidence>
<evidence type="ECO:0000259" key="11">
    <source>
        <dbReference type="Pfam" id="PF02823"/>
    </source>
</evidence>
<dbReference type="GO" id="GO:0045259">
    <property type="term" value="C:proton-transporting ATP synthase complex"/>
    <property type="evidence" value="ECO:0007669"/>
    <property type="project" value="UniProtKB-KW"/>
</dbReference>
<reference evidence="12 13" key="1">
    <citation type="submission" date="2017-09" db="EMBL/GenBank/DDBJ databases">
        <title>Depth-based differentiation of microbial function through sediment-hosted aquifers and enrichment of novel symbionts in the deep terrestrial subsurface.</title>
        <authorList>
            <person name="Probst A.J."/>
            <person name="Ladd B."/>
            <person name="Jarett J.K."/>
            <person name="Geller-Mcgrath D.E."/>
            <person name="Sieber C.M."/>
            <person name="Emerson J.B."/>
            <person name="Anantharaman K."/>
            <person name="Thomas B.C."/>
            <person name="Malmstrom R."/>
            <person name="Stieglmeier M."/>
            <person name="Klingl A."/>
            <person name="Woyke T."/>
            <person name="Ryan C.M."/>
            <person name="Banfield J.F."/>
        </authorList>
    </citation>
    <scope>NUCLEOTIDE SEQUENCE [LARGE SCALE GENOMIC DNA]</scope>
    <source>
        <strain evidence="12">CG17_big_fil_post_rev_8_21_14_2_50_48_46</strain>
    </source>
</reference>
<dbReference type="PANTHER" id="PTHR13822:SF10">
    <property type="entry name" value="ATP SYNTHASE EPSILON CHAIN, CHLOROPLASTIC"/>
    <property type="match status" value="1"/>
</dbReference>
<name>A0A2M7G323_9BACT</name>
<dbReference type="AlphaFoldDB" id="A0A2M7G323"/>
<keyword evidence="8" id="KW-1003">Cell membrane</keyword>
<gene>
    <name evidence="8 12" type="primary">atpC</name>
    <name evidence="12" type="ORF">COW36_13905</name>
</gene>
<organism evidence="12 13">
    <name type="scientific">bacterium (Candidatus Blackallbacteria) CG17_big_fil_post_rev_8_21_14_2_50_48_46</name>
    <dbReference type="NCBI Taxonomy" id="2014261"/>
    <lineage>
        <taxon>Bacteria</taxon>
        <taxon>Candidatus Blackallbacteria</taxon>
    </lineage>
</organism>
<keyword evidence="8" id="KW-0375">Hydrogen ion transport</keyword>
<dbReference type="EMBL" id="PFFQ01000039">
    <property type="protein sequence ID" value="PIW16221.1"/>
    <property type="molecule type" value="Genomic_DNA"/>
</dbReference>
<feature type="domain" description="ATP synthase epsilon subunit C-terminal" evidence="10">
    <location>
        <begin position="89"/>
        <end position="135"/>
    </location>
</feature>
<evidence type="ECO:0000256" key="7">
    <source>
        <dbReference type="ARBA" id="ARBA00023310"/>
    </source>
</evidence>
<keyword evidence="7 8" id="KW-0066">ATP synthesis</keyword>
<dbReference type="InterPro" id="IPR036771">
    <property type="entry name" value="ATPsynth_dsu/esu_N"/>
</dbReference>